<accession>A0A8J7F6Q1</accession>
<keyword evidence="2" id="KW-1185">Reference proteome</keyword>
<dbReference type="RefSeq" id="WP_193918451.1">
    <property type="nucleotide sequence ID" value="NZ_JADEWL010000014.1"/>
</dbReference>
<gene>
    <name evidence="1" type="ORF">IQ247_07015</name>
</gene>
<evidence type="ECO:0000313" key="1">
    <source>
        <dbReference type="EMBL" id="MBE9212464.1"/>
    </source>
</evidence>
<name>A0A8J7F6Q1_9CYAN</name>
<comment type="caution">
    <text evidence="1">The sequence shown here is derived from an EMBL/GenBank/DDBJ whole genome shotgun (WGS) entry which is preliminary data.</text>
</comment>
<dbReference type="AlphaFoldDB" id="A0A8J7F6Q1"/>
<sequence>MILAKGRLFQGVLFTNVAIGVHLTVRLSLALRDRNNLLAISELEAHTTI</sequence>
<organism evidence="1 2">
    <name type="scientific">Plectonema cf. radiosum LEGE 06105</name>
    <dbReference type="NCBI Taxonomy" id="945769"/>
    <lineage>
        <taxon>Bacteria</taxon>
        <taxon>Bacillati</taxon>
        <taxon>Cyanobacteriota</taxon>
        <taxon>Cyanophyceae</taxon>
        <taxon>Oscillatoriophycideae</taxon>
        <taxon>Oscillatoriales</taxon>
        <taxon>Microcoleaceae</taxon>
        <taxon>Plectonema</taxon>
    </lineage>
</organism>
<reference evidence="1" key="1">
    <citation type="submission" date="2020-10" db="EMBL/GenBank/DDBJ databases">
        <authorList>
            <person name="Castelo-Branco R."/>
            <person name="Eusebio N."/>
            <person name="Adriana R."/>
            <person name="Vieira A."/>
            <person name="Brugerolle De Fraissinette N."/>
            <person name="Rezende De Castro R."/>
            <person name="Schneider M.P."/>
            <person name="Vasconcelos V."/>
            <person name="Leao P.N."/>
        </authorList>
    </citation>
    <scope>NUCLEOTIDE SEQUENCE</scope>
    <source>
        <strain evidence="1">LEGE 06105</strain>
    </source>
</reference>
<dbReference type="Proteomes" id="UP000620559">
    <property type="component" value="Unassembled WGS sequence"/>
</dbReference>
<proteinExistence type="predicted"/>
<protein>
    <submittedName>
        <fullName evidence="1">Uncharacterized protein</fullName>
    </submittedName>
</protein>
<dbReference type="EMBL" id="JADEWL010000014">
    <property type="protein sequence ID" value="MBE9212464.1"/>
    <property type="molecule type" value="Genomic_DNA"/>
</dbReference>
<evidence type="ECO:0000313" key="2">
    <source>
        <dbReference type="Proteomes" id="UP000620559"/>
    </source>
</evidence>